<comment type="caution">
    <text evidence="2">The sequence shown here is derived from an EMBL/GenBank/DDBJ whole genome shotgun (WGS) entry which is preliminary data.</text>
</comment>
<organism evidence="2 3">
    <name type="scientific">Phlyctema vagabunda</name>
    <dbReference type="NCBI Taxonomy" id="108571"/>
    <lineage>
        <taxon>Eukaryota</taxon>
        <taxon>Fungi</taxon>
        <taxon>Dikarya</taxon>
        <taxon>Ascomycota</taxon>
        <taxon>Pezizomycotina</taxon>
        <taxon>Leotiomycetes</taxon>
        <taxon>Helotiales</taxon>
        <taxon>Dermateaceae</taxon>
        <taxon>Phlyctema</taxon>
    </lineage>
</organism>
<reference evidence="2 3" key="1">
    <citation type="submission" date="2024-06" db="EMBL/GenBank/DDBJ databases">
        <title>Complete genome of Phlyctema vagabunda strain 19-DSS-EL-015.</title>
        <authorList>
            <person name="Fiorenzani C."/>
        </authorList>
    </citation>
    <scope>NUCLEOTIDE SEQUENCE [LARGE SCALE GENOMIC DNA]</scope>
    <source>
        <strain evidence="2 3">19-DSS-EL-015</strain>
    </source>
</reference>
<keyword evidence="3" id="KW-1185">Reference proteome</keyword>
<gene>
    <name evidence="2" type="ORF">PVAG01_08054</name>
</gene>
<evidence type="ECO:0000313" key="2">
    <source>
        <dbReference type="EMBL" id="KAL3419556.1"/>
    </source>
</evidence>
<dbReference type="Proteomes" id="UP001629113">
    <property type="component" value="Unassembled WGS sequence"/>
</dbReference>
<sequence>MIRCALPRGSNISVCPTYVRRYSGLYGTAASQNVASSPSPSDPNAVLDHLEHSDEAIDRNYDRGGDLVKPCTRRDLPLSPLMDPKLIAAREKWHKRKQPPGTNPTPFQLQLARNPYAQALATPPRQCQLTKVILPRYFLQDFNVVRHPETGQPFYVPRSLVAKPRKTVPSPNKVEDDEGVGGDVGGPVIDEELHRWETGAAVEESVASGTAIKKVLNVAESKVGVGNENNGGHEIQELSKDNVDSAEETPENLASGPSKALPNHTSKLGSNIYILARRDLLNNMLEGKSFKFGWASFTGPRMFRYPKLRAVAKDFSWRIDMDTFTLELMRRRAAESLFTLIGRRKGYIISATDWNDAKAKPQTGAILCLGEDEGPPEMATLSIGNGKKKIRKVAVHNLQVLFGPAHIQQLKEKSPVFESHLLVMRHRKATTDLQLMLWKLQGFLAEHRETEESQS</sequence>
<proteinExistence type="predicted"/>
<protein>
    <submittedName>
        <fullName evidence="2">Uncharacterized protein</fullName>
    </submittedName>
</protein>
<feature type="region of interest" description="Disordered" evidence="1">
    <location>
        <begin position="165"/>
        <end position="185"/>
    </location>
</feature>
<feature type="compositionally biased region" description="Basic and acidic residues" evidence="1">
    <location>
        <begin position="234"/>
        <end position="243"/>
    </location>
</feature>
<evidence type="ECO:0000313" key="3">
    <source>
        <dbReference type="Proteomes" id="UP001629113"/>
    </source>
</evidence>
<dbReference type="EMBL" id="JBFCZG010000007">
    <property type="protein sequence ID" value="KAL3419556.1"/>
    <property type="molecule type" value="Genomic_DNA"/>
</dbReference>
<evidence type="ECO:0000256" key="1">
    <source>
        <dbReference type="SAM" id="MobiDB-lite"/>
    </source>
</evidence>
<feature type="region of interest" description="Disordered" evidence="1">
    <location>
        <begin position="225"/>
        <end position="262"/>
    </location>
</feature>
<name>A0ABR4P8Y6_9HELO</name>
<accession>A0ABR4P8Y6</accession>